<dbReference type="AlphaFoldDB" id="V5H833"/>
<name>V5H833_IXORI</name>
<evidence type="ECO:0000256" key="1">
    <source>
        <dbReference type="SAM" id="MobiDB-lite"/>
    </source>
</evidence>
<protein>
    <submittedName>
        <fullName evidence="2">Uncharacterized protein</fullName>
    </submittedName>
</protein>
<feature type="compositionally biased region" description="Low complexity" evidence="1">
    <location>
        <begin position="52"/>
        <end position="62"/>
    </location>
</feature>
<feature type="region of interest" description="Disordered" evidence="1">
    <location>
        <begin position="47"/>
        <end position="109"/>
    </location>
</feature>
<reference evidence="2" key="1">
    <citation type="journal article" date="2015" name="Sci. Rep.">
        <title>Tissue- and time-dependent transcription in Ixodes ricinus salivary glands and midguts when blood feeding on the vertebrate host.</title>
        <authorList>
            <person name="Kotsyfakis M."/>
            <person name="Schwarz A."/>
            <person name="Erhart J."/>
            <person name="Ribeiro J.M."/>
        </authorList>
    </citation>
    <scope>NUCLEOTIDE SEQUENCE</scope>
    <source>
        <tissue evidence="2">Salivary gland and midgut</tissue>
    </source>
</reference>
<organism evidence="2">
    <name type="scientific">Ixodes ricinus</name>
    <name type="common">Common tick</name>
    <name type="synonym">Acarus ricinus</name>
    <dbReference type="NCBI Taxonomy" id="34613"/>
    <lineage>
        <taxon>Eukaryota</taxon>
        <taxon>Metazoa</taxon>
        <taxon>Ecdysozoa</taxon>
        <taxon>Arthropoda</taxon>
        <taxon>Chelicerata</taxon>
        <taxon>Arachnida</taxon>
        <taxon>Acari</taxon>
        <taxon>Parasitiformes</taxon>
        <taxon>Ixodida</taxon>
        <taxon>Ixodoidea</taxon>
        <taxon>Ixodidae</taxon>
        <taxon>Ixodinae</taxon>
        <taxon>Ixodes</taxon>
    </lineage>
</organism>
<evidence type="ECO:0000313" key="2">
    <source>
        <dbReference type="EMBL" id="JAB79335.1"/>
    </source>
</evidence>
<dbReference type="EMBL" id="GANP01005133">
    <property type="protein sequence ID" value="JAB79335.1"/>
    <property type="molecule type" value="mRNA"/>
</dbReference>
<sequence>MAFMIPAVRNEYDIYLSRSPRSSGSPPPFGWPASSVEDYLRNLRASPADCRNNNTISQNNMNSCSNSKEQRPGSAPRRKTSRDMSHIQGKLDNSELMQKLKRCNESHPS</sequence>
<proteinExistence type="evidence at transcript level"/>
<accession>V5H833</accession>